<dbReference type="GO" id="GO:0009113">
    <property type="term" value="P:purine nucleobase biosynthetic process"/>
    <property type="evidence" value="ECO:0007669"/>
    <property type="project" value="TreeGrafter"/>
</dbReference>
<evidence type="ECO:0000259" key="3">
    <source>
        <dbReference type="Pfam" id="PF02882"/>
    </source>
</evidence>
<sequence length="312" mass="35443">MECKTILAADVASSFRDALKQKISERKIKAKLVGYLANKDPSAEKYAEWTARSCKETGVLFELRKVNREDLEETLLAANDDDEIHGIMVYYPVFGGGHDQYLQNIVSPYKDVEGLCHTYRFNMYHNIRSLDKAKTLKCIIPCTPLAIIKILEYMRVYDQERPYGNQLFGKTITIINRSEVVGRPLAALLANDGATIYSIDIHDVLLFKKDIVKQKHVSSDCDMKLEQILPISDVVISGVPTADYRVPTNLLKEGVVAITFSSFKNFEENVKEKASMICASVGKATVTMLQRNFLRLREYQMKNPNLPELRSY</sequence>
<dbReference type="PRINTS" id="PR00085">
    <property type="entry name" value="THFDHDRGNASE"/>
</dbReference>
<evidence type="ECO:0000256" key="1">
    <source>
        <dbReference type="ARBA" id="ARBA00022563"/>
    </source>
</evidence>
<reference evidence="4 5" key="1">
    <citation type="journal article" date="2018" name="Gigascience">
        <title>Genomes of trombidid mites reveal novel predicted allergens and laterally-transferred genes associated with secondary metabolism.</title>
        <authorList>
            <person name="Dong X."/>
            <person name="Chaisiri K."/>
            <person name="Xia D."/>
            <person name="Armstrong S.D."/>
            <person name="Fang Y."/>
            <person name="Donnelly M.J."/>
            <person name="Kadowaki T."/>
            <person name="McGarry J.W."/>
            <person name="Darby A.C."/>
            <person name="Makepeace B.L."/>
        </authorList>
    </citation>
    <scope>NUCLEOTIDE SEQUENCE [LARGE SCALE GENOMIC DNA]</scope>
    <source>
        <strain evidence="4">UoL-UT</strain>
    </source>
</reference>
<dbReference type="VEuPathDB" id="VectorBase:LDEU004034"/>
<dbReference type="GO" id="GO:0006730">
    <property type="term" value="P:one-carbon metabolic process"/>
    <property type="evidence" value="ECO:0007669"/>
    <property type="project" value="UniProtKB-KW"/>
</dbReference>
<dbReference type="STRING" id="299467.A0A443SKG5"/>
<keyword evidence="1" id="KW-0554">One-carbon metabolism</keyword>
<feature type="domain" description="Tetrahydrofolate dehydrogenase/cyclohydrolase NAD(P)-binding" evidence="3">
    <location>
        <begin position="141"/>
        <end position="203"/>
    </location>
</feature>
<dbReference type="FunFam" id="3.40.50.10860:FF:000012">
    <property type="entry name" value="Methylenetetrahydrofolate dehydrogenase [NAD(+)]"/>
    <property type="match status" value="1"/>
</dbReference>
<dbReference type="PANTHER" id="PTHR48099:SF3">
    <property type="entry name" value="METHYLENETETRAHYDROFOLATE DEHYDROGENASE [NAD(+)]"/>
    <property type="match status" value="1"/>
</dbReference>
<dbReference type="GO" id="GO:0004487">
    <property type="term" value="F:methylenetetrahydrofolate dehydrogenase (NAD+) activity"/>
    <property type="evidence" value="ECO:0007669"/>
    <property type="project" value="TreeGrafter"/>
</dbReference>
<dbReference type="SUPFAM" id="SSF51735">
    <property type="entry name" value="NAD(P)-binding Rossmann-fold domains"/>
    <property type="match status" value="1"/>
</dbReference>
<dbReference type="AlphaFoldDB" id="A0A443SKG5"/>
<evidence type="ECO:0000259" key="2">
    <source>
        <dbReference type="Pfam" id="PF00763"/>
    </source>
</evidence>
<dbReference type="PANTHER" id="PTHR48099">
    <property type="entry name" value="C-1-TETRAHYDROFOLATE SYNTHASE, CYTOPLASMIC-RELATED"/>
    <property type="match status" value="1"/>
</dbReference>
<dbReference type="Gene3D" id="3.40.50.10860">
    <property type="entry name" value="Leucine Dehydrogenase, chain A, domain 1"/>
    <property type="match status" value="1"/>
</dbReference>
<gene>
    <name evidence="4" type="ORF">B4U80_03368</name>
</gene>
<comment type="caution">
    <text evidence="4">The sequence shown here is derived from an EMBL/GenBank/DDBJ whole genome shotgun (WGS) entry which is preliminary data.</text>
</comment>
<protein>
    <submittedName>
        <fullName evidence="4">Methylenetetrahydrofolate dehydrogenase-like protein</fullName>
    </submittedName>
</protein>
<dbReference type="GO" id="GO:0005829">
    <property type="term" value="C:cytosol"/>
    <property type="evidence" value="ECO:0007669"/>
    <property type="project" value="TreeGrafter"/>
</dbReference>
<evidence type="ECO:0000313" key="4">
    <source>
        <dbReference type="EMBL" id="RWS28007.1"/>
    </source>
</evidence>
<dbReference type="InterPro" id="IPR020630">
    <property type="entry name" value="THF_DH/CycHdrlase_cat_dom"/>
</dbReference>
<dbReference type="SUPFAM" id="SSF53223">
    <property type="entry name" value="Aminoacid dehydrogenase-like, N-terminal domain"/>
    <property type="match status" value="1"/>
</dbReference>
<dbReference type="Pfam" id="PF00763">
    <property type="entry name" value="THF_DHG_CYH"/>
    <property type="match status" value="1"/>
</dbReference>
<evidence type="ECO:0000313" key="5">
    <source>
        <dbReference type="Proteomes" id="UP000288716"/>
    </source>
</evidence>
<dbReference type="InterPro" id="IPR000672">
    <property type="entry name" value="THF_DH/CycHdrlase"/>
</dbReference>
<dbReference type="InterPro" id="IPR046346">
    <property type="entry name" value="Aminoacid_DH-like_N_sf"/>
</dbReference>
<organism evidence="4 5">
    <name type="scientific">Leptotrombidium deliense</name>
    <dbReference type="NCBI Taxonomy" id="299467"/>
    <lineage>
        <taxon>Eukaryota</taxon>
        <taxon>Metazoa</taxon>
        <taxon>Ecdysozoa</taxon>
        <taxon>Arthropoda</taxon>
        <taxon>Chelicerata</taxon>
        <taxon>Arachnida</taxon>
        <taxon>Acari</taxon>
        <taxon>Acariformes</taxon>
        <taxon>Trombidiformes</taxon>
        <taxon>Prostigmata</taxon>
        <taxon>Anystina</taxon>
        <taxon>Parasitengona</taxon>
        <taxon>Trombiculoidea</taxon>
        <taxon>Trombiculidae</taxon>
        <taxon>Leptotrombidium</taxon>
    </lineage>
</organism>
<dbReference type="GO" id="GO:0004488">
    <property type="term" value="F:methylenetetrahydrofolate dehydrogenase (NADP+) activity"/>
    <property type="evidence" value="ECO:0007669"/>
    <property type="project" value="InterPro"/>
</dbReference>
<keyword evidence="5" id="KW-1185">Reference proteome</keyword>
<dbReference type="Pfam" id="PF02882">
    <property type="entry name" value="THF_DHG_CYH_C"/>
    <property type="match status" value="1"/>
</dbReference>
<name>A0A443SKG5_9ACAR</name>
<dbReference type="InterPro" id="IPR036291">
    <property type="entry name" value="NAD(P)-bd_dom_sf"/>
</dbReference>
<feature type="domain" description="Tetrahydrofolate dehydrogenase/cyclohydrolase catalytic" evidence="2">
    <location>
        <begin position="8"/>
        <end position="113"/>
    </location>
</feature>
<dbReference type="EMBL" id="NCKV01001631">
    <property type="protein sequence ID" value="RWS28007.1"/>
    <property type="molecule type" value="Genomic_DNA"/>
</dbReference>
<dbReference type="Proteomes" id="UP000288716">
    <property type="component" value="Unassembled WGS sequence"/>
</dbReference>
<proteinExistence type="predicted"/>
<dbReference type="InterPro" id="IPR020631">
    <property type="entry name" value="THF_DH/CycHdrlase_NAD-bd_dom"/>
</dbReference>
<accession>A0A443SKG5</accession>
<dbReference type="Gene3D" id="3.40.50.720">
    <property type="entry name" value="NAD(P)-binding Rossmann-like Domain"/>
    <property type="match status" value="1"/>
</dbReference>
<dbReference type="OrthoDB" id="5126881at2759"/>